<feature type="region of interest" description="Disordered" evidence="6">
    <location>
        <begin position="332"/>
        <end position="351"/>
    </location>
</feature>
<evidence type="ECO:0000256" key="3">
    <source>
        <dbReference type="ARBA" id="ARBA00022574"/>
    </source>
</evidence>
<dbReference type="OrthoDB" id="19944at2759"/>
<feature type="repeat" description="WD" evidence="5">
    <location>
        <begin position="439"/>
        <end position="457"/>
    </location>
</feature>
<dbReference type="GO" id="GO:0008593">
    <property type="term" value="P:regulation of Notch signaling pathway"/>
    <property type="evidence" value="ECO:0007669"/>
    <property type="project" value="TreeGrafter"/>
</dbReference>
<dbReference type="GO" id="GO:0006887">
    <property type="term" value="P:exocytosis"/>
    <property type="evidence" value="ECO:0007669"/>
    <property type="project" value="UniProtKB-KW"/>
</dbReference>
<dbReference type="PANTHER" id="PTHR10241">
    <property type="entry name" value="LETHAL 2 GIANT LARVAE PROTEIN"/>
    <property type="match status" value="1"/>
</dbReference>
<dbReference type="Proteomes" id="UP000801492">
    <property type="component" value="Unassembled WGS sequence"/>
</dbReference>
<feature type="compositionally biased region" description="Polar residues" evidence="6">
    <location>
        <begin position="677"/>
        <end position="700"/>
    </location>
</feature>
<feature type="region of interest" description="Disordered" evidence="6">
    <location>
        <begin position="971"/>
        <end position="1007"/>
    </location>
</feature>
<evidence type="ECO:0000256" key="4">
    <source>
        <dbReference type="ARBA" id="ARBA00022737"/>
    </source>
</evidence>
<dbReference type="AlphaFoldDB" id="A0A8K0GM48"/>
<evidence type="ECO:0000313" key="8">
    <source>
        <dbReference type="EMBL" id="KAF2904621.1"/>
    </source>
</evidence>
<dbReference type="InterPro" id="IPR001680">
    <property type="entry name" value="WD40_rpt"/>
</dbReference>
<keyword evidence="9" id="KW-1185">Reference proteome</keyword>
<comment type="caution">
    <text evidence="8">The sequence shown here is derived from an EMBL/GenBank/DDBJ whole genome shotgun (WGS) entry which is preliminary data.</text>
</comment>
<dbReference type="InterPro" id="IPR013577">
    <property type="entry name" value="LLGL2"/>
</dbReference>
<dbReference type="InterPro" id="IPR000664">
    <property type="entry name" value="Lethal2_giant"/>
</dbReference>
<sequence>MFKFIKAKGSHSSAERQKLQKELFSYRRTLQHGFPNKPTALAWDPSLRLLGIGTASGAIKVFGKPGVEFYGQHQIPIAVTRLVFLPNVGRIVSLCDDNSLHLWEVNKSSLVEVKTQALEGKLKKISAICVESSGNHLLLGTEGGNIYLLDLHTFTMTPDIIYQDIVMQNVPEDYKLNPGAVESVVEQPNEPNHILIGYNRGLMVIWNRSENTAVKTFVSSQQLESVCFHEDGSFTSSHNDGSYMNWDICDDDKPINEPITTYGPFPCKAIPKIIRKQLDGSPLIAFSGGLPRASYNDKYTVTVIHDTKHVVFDFTSKVIDFVIIESKGQNDLTESGESLDNGVSNGSPSQGEPEALIVLADEELVAIDLLSDDWKMMNLPYLVSLHASAVTCNQHVSGVPEELWEQLKDAGKAQTNNLYSNRKWPIDGGDLLCSKGQQPRRELLLTGHEDGTVRFWDAGGVTLTPIYKFSTAQLFTGEDIADDTVQSQDDEEEWPPFRKTGVFDPYSDDPRLAIKRVVLCPLSGTLVVAGTAGHVVVAKFDTEVLTGELQVTTMNIVSDRDGFVWKGYDQLTPRSGEIHQPRGFQATSILQLHPPAAITCCTVQADWGLVAAGTAHGFALFDYRKQKSVIVKCTLNPNDLTGAGDTPISRRKSFKKSLRESFRRLRKGRSTRHAGGSPSNASTGGQTSSPSPRSPVSDNFSPLEAKPVERQIEARPVDDGMGSIVRCLYFARTFIINVQNTTPTLWAGTNSGRVYVFTITVPNSQKRDTDDVLCQIGKEIQLQHKAPVIGIAVLDGSSKPLPEPLEVEKGVAPLPDTTQPHRVVIASEEQFKIFALPSLKAVCKYKLTAHEGARVRRMAFGTFSCYLSDTQTKHTEVNLLCLTNLGDCVVLSIPDLKRQLNAAAVRREDINGISSLVFTRDAEALYLHSSSELQRISLSATQMTGARCYLPLPEGARDEGGSEIDIEGQIHADQQQDNENAAPLVNGTGESKESSVADKNDEVRENGEDTLHNMTVSSSIGDITIDSVKDHLGSGEELASRLSSLTVTKTTVTTISNQSGEVTSSSITTTTSNQENN</sequence>
<dbReference type="GO" id="GO:0045159">
    <property type="term" value="F:myosin II binding"/>
    <property type="evidence" value="ECO:0007669"/>
    <property type="project" value="TreeGrafter"/>
</dbReference>
<evidence type="ECO:0000256" key="2">
    <source>
        <dbReference type="ARBA" id="ARBA00022483"/>
    </source>
</evidence>
<dbReference type="InterPro" id="IPR015943">
    <property type="entry name" value="WD40/YVTN_repeat-like_dom_sf"/>
</dbReference>
<dbReference type="Pfam" id="PF00400">
    <property type="entry name" value="WD40"/>
    <property type="match status" value="1"/>
</dbReference>
<dbReference type="EMBL" id="VTPC01000725">
    <property type="protein sequence ID" value="KAF2904621.1"/>
    <property type="molecule type" value="Genomic_DNA"/>
</dbReference>
<dbReference type="Gene3D" id="2.130.10.10">
    <property type="entry name" value="YVTN repeat-like/Quinoprotein amine dehydrogenase"/>
    <property type="match status" value="2"/>
</dbReference>
<name>A0A8K0GM48_IGNLU</name>
<gene>
    <name evidence="8" type="ORF">ILUMI_01559</name>
</gene>
<dbReference type="GO" id="GO:0032878">
    <property type="term" value="P:regulation of establishment or maintenance of cell polarity"/>
    <property type="evidence" value="ECO:0007669"/>
    <property type="project" value="TreeGrafter"/>
</dbReference>
<dbReference type="GO" id="GO:0006893">
    <property type="term" value="P:Golgi to plasma membrane transport"/>
    <property type="evidence" value="ECO:0007669"/>
    <property type="project" value="TreeGrafter"/>
</dbReference>
<reference evidence="8" key="1">
    <citation type="submission" date="2019-08" db="EMBL/GenBank/DDBJ databases">
        <title>The genome of the North American firefly Photinus pyralis.</title>
        <authorList>
            <consortium name="Photinus pyralis genome working group"/>
            <person name="Fallon T.R."/>
            <person name="Sander Lower S.E."/>
            <person name="Weng J.-K."/>
        </authorList>
    </citation>
    <scope>NUCLEOTIDE SEQUENCE</scope>
    <source>
        <strain evidence="8">TRF0915ILg1</strain>
        <tissue evidence="8">Whole body</tissue>
    </source>
</reference>
<dbReference type="PANTHER" id="PTHR10241:SF29">
    <property type="entry name" value="LETHAL(2) GIANT LARVAE PROTEIN"/>
    <property type="match status" value="1"/>
</dbReference>
<dbReference type="SMART" id="SM00320">
    <property type="entry name" value="WD40"/>
    <property type="match status" value="7"/>
</dbReference>
<dbReference type="PRINTS" id="PR00962">
    <property type="entry name" value="LETHAL2GIANT"/>
</dbReference>
<evidence type="ECO:0000256" key="1">
    <source>
        <dbReference type="ARBA" id="ARBA00008070"/>
    </source>
</evidence>
<protein>
    <recommendedName>
        <fullName evidence="7">Lethal giant larvae homologue 2 domain-containing protein</fullName>
    </recommendedName>
</protein>
<dbReference type="Pfam" id="PF08366">
    <property type="entry name" value="LLGL"/>
    <property type="match status" value="1"/>
</dbReference>
<keyword evidence="2" id="KW-0268">Exocytosis</keyword>
<feature type="domain" description="Lethal giant larvae homologue 2" evidence="7">
    <location>
        <begin position="260"/>
        <end position="375"/>
    </location>
</feature>
<feature type="compositionally biased region" description="Basic and acidic residues" evidence="6">
    <location>
        <begin position="990"/>
        <end position="1007"/>
    </location>
</feature>
<dbReference type="GO" id="GO:0030866">
    <property type="term" value="P:cortical actin cytoskeleton organization"/>
    <property type="evidence" value="ECO:0007669"/>
    <property type="project" value="TreeGrafter"/>
</dbReference>
<organism evidence="8 9">
    <name type="scientific">Ignelater luminosus</name>
    <name type="common">Cucubano</name>
    <name type="synonym">Pyrophorus luminosus</name>
    <dbReference type="NCBI Taxonomy" id="2038154"/>
    <lineage>
        <taxon>Eukaryota</taxon>
        <taxon>Metazoa</taxon>
        <taxon>Ecdysozoa</taxon>
        <taxon>Arthropoda</taxon>
        <taxon>Hexapoda</taxon>
        <taxon>Insecta</taxon>
        <taxon>Pterygota</taxon>
        <taxon>Neoptera</taxon>
        <taxon>Endopterygota</taxon>
        <taxon>Coleoptera</taxon>
        <taxon>Polyphaga</taxon>
        <taxon>Elateriformia</taxon>
        <taxon>Elateroidea</taxon>
        <taxon>Elateridae</taxon>
        <taxon>Agrypninae</taxon>
        <taxon>Pyrophorini</taxon>
        <taxon>Ignelater</taxon>
    </lineage>
</organism>
<dbReference type="GO" id="GO:0005096">
    <property type="term" value="F:GTPase activator activity"/>
    <property type="evidence" value="ECO:0007669"/>
    <property type="project" value="TreeGrafter"/>
</dbReference>
<proteinExistence type="inferred from homology"/>
<feature type="compositionally biased region" description="Low complexity" evidence="6">
    <location>
        <begin position="1063"/>
        <end position="1077"/>
    </location>
</feature>
<dbReference type="GO" id="GO:0030864">
    <property type="term" value="C:cortical actin cytoskeleton"/>
    <property type="evidence" value="ECO:0007669"/>
    <property type="project" value="TreeGrafter"/>
</dbReference>
<feature type="region of interest" description="Disordered" evidence="6">
    <location>
        <begin position="1058"/>
        <end position="1077"/>
    </location>
</feature>
<evidence type="ECO:0000256" key="6">
    <source>
        <dbReference type="SAM" id="MobiDB-lite"/>
    </source>
</evidence>
<feature type="compositionally biased region" description="Polar residues" evidence="6">
    <location>
        <begin position="332"/>
        <end position="350"/>
    </location>
</feature>
<accession>A0A8K0GM48</accession>
<dbReference type="InterPro" id="IPR036322">
    <property type="entry name" value="WD40_repeat_dom_sf"/>
</dbReference>
<evidence type="ECO:0000256" key="5">
    <source>
        <dbReference type="PROSITE-ProRule" id="PRU00221"/>
    </source>
</evidence>
<keyword evidence="4" id="KW-0677">Repeat</keyword>
<evidence type="ECO:0000313" key="9">
    <source>
        <dbReference type="Proteomes" id="UP000801492"/>
    </source>
</evidence>
<comment type="similarity">
    <text evidence="1">Belongs to the WD repeat L(2)GL family.</text>
</comment>
<dbReference type="PROSITE" id="PS50082">
    <property type="entry name" value="WD_REPEATS_2"/>
    <property type="match status" value="1"/>
</dbReference>
<evidence type="ECO:0000259" key="7">
    <source>
        <dbReference type="Pfam" id="PF08366"/>
    </source>
</evidence>
<dbReference type="GO" id="GO:0051294">
    <property type="term" value="P:establishment of spindle orientation"/>
    <property type="evidence" value="ECO:0007669"/>
    <property type="project" value="TreeGrafter"/>
</dbReference>
<dbReference type="SUPFAM" id="SSF50978">
    <property type="entry name" value="WD40 repeat-like"/>
    <property type="match status" value="2"/>
</dbReference>
<keyword evidence="3 5" id="KW-0853">WD repeat</keyword>
<dbReference type="GO" id="GO:0005886">
    <property type="term" value="C:plasma membrane"/>
    <property type="evidence" value="ECO:0007669"/>
    <property type="project" value="TreeGrafter"/>
</dbReference>
<feature type="region of interest" description="Disordered" evidence="6">
    <location>
        <begin position="641"/>
        <end position="714"/>
    </location>
</feature>
<dbReference type="GO" id="GO:0019905">
    <property type="term" value="F:syntaxin binding"/>
    <property type="evidence" value="ECO:0007669"/>
    <property type="project" value="TreeGrafter"/>
</dbReference>